<proteinExistence type="inferred from homology"/>
<dbReference type="RefSeq" id="XP_033688829.1">
    <property type="nucleotide sequence ID" value="XM_033835298.1"/>
</dbReference>
<evidence type="ECO:0000256" key="5">
    <source>
        <dbReference type="SAM" id="MobiDB-lite"/>
    </source>
</evidence>
<evidence type="ECO:0000256" key="2">
    <source>
        <dbReference type="ARBA" id="ARBA00022670"/>
    </source>
</evidence>
<reference evidence="6" key="1">
    <citation type="journal article" date="2020" name="Stud. Mycol.">
        <title>101 Dothideomycetes genomes: a test case for predicting lifestyles and emergence of pathogens.</title>
        <authorList>
            <person name="Haridas S."/>
            <person name="Albert R."/>
            <person name="Binder M."/>
            <person name="Bloem J."/>
            <person name="Labutti K."/>
            <person name="Salamov A."/>
            <person name="Andreopoulos B."/>
            <person name="Baker S."/>
            <person name="Barry K."/>
            <person name="Bills G."/>
            <person name="Bluhm B."/>
            <person name="Cannon C."/>
            <person name="Castanera R."/>
            <person name="Culley D."/>
            <person name="Daum C."/>
            <person name="Ezra D."/>
            <person name="Gonzalez J."/>
            <person name="Henrissat B."/>
            <person name="Kuo A."/>
            <person name="Liang C."/>
            <person name="Lipzen A."/>
            <person name="Lutzoni F."/>
            <person name="Magnuson J."/>
            <person name="Mondo S."/>
            <person name="Nolan M."/>
            <person name="Ohm R."/>
            <person name="Pangilinan J."/>
            <person name="Park H.-J."/>
            <person name="Ramirez L."/>
            <person name="Alfaro M."/>
            <person name="Sun H."/>
            <person name="Tritt A."/>
            <person name="Yoshinaga Y."/>
            <person name="Zwiers L.-H."/>
            <person name="Turgeon B."/>
            <person name="Goodwin S."/>
            <person name="Spatafora J."/>
            <person name="Crous P."/>
            <person name="Grigoriev I."/>
        </authorList>
    </citation>
    <scope>NUCLEOTIDE SEQUENCE</scope>
    <source>
        <strain evidence="6">CBS 122368</strain>
    </source>
</reference>
<feature type="compositionally biased region" description="Basic and acidic residues" evidence="5">
    <location>
        <begin position="95"/>
        <end position="106"/>
    </location>
</feature>
<dbReference type="Gene3D" id="3.40.630.20">
    <property type="entry name" value="Peptidase C15, pyroglutamyl peptidase I-like"/>
    <property type="match status" value="1"/>
</dbReference>
<keyword evidence="3" id="KW-0378">Hydrolase</keyword>
<evidence type="ECO:0000313" key="6">
    <source>
        <dbReference type="EMBL" id="KAF2253825.1"/>
    </source>
</evidence>
<evidence type="ECO:0000313" key="7">
    <source>
        <dbReference type="Proteomes" id="UP000800094"/>
    </source>
</evidence>
<dbReference type="GO" id="GO:0008234">
    <property type="term" value="F:cysteine-type peptidase activity"/>
    <property type="evidence" value="ECO:0007669"/>
    <property type="project" value="UniProtKB-KW"/>
</dbReference>
<organism evidence="6 7">
    <name type="scientific">Trematosphaeria pertusa</name>
    <dbReference type="NCBI Taxonomy" id="390896"/>
    <lineage>
        <taxon>Eukaryota</taxon>
        <taxon>Fungi</taxon>
        <taxon>Dikarya</taxon>
        <taxon>Ascomycota</taxon>
        <taxon>Pezizomycotina</taxon>
        <taxon>Dothideomycetes</taxon>
        <taxon>Pleosporomycetidae</taxon>
        <taxon>Pleosporales</taxon>
        <taxon>Massarineae</taxon>
        <taxon>Trematosphaeriaceae</taxon>
        <taxon>Trematosphaeria</taxon>
    </lineage>
</organism>
<sequence length="206" mass="23957">MPRVIFRDEKPNIRIIIYPDPIWTGWEEVRKLVPKLWDAEKDTFRMYVDPEKSKTMKIDAMVHMGILDKPNLPWRFERYPFTSGYELPGTGGKTPTDEDKTGGGRWKALPDRLETGLNLDSIYERVCSQVDESKVIISEDPNRFLCAYIYYASLAELHLRDEKKSVVFMHTPIEHESKDIERSVNVVCTVVKAMVEDLEKSESDEK</sequence>
<dbReference type="InterPro" id="IPR016125">
    <property type="entry name" value="Peptidase_C15-like"/>
</dbReference>
<comment type="similarity">
    <text evidence="1">Belongs to the peptidase C15 family.</text>
</comment>
<evidence type="ECO:0008006" key="8">
    <source>
        <dbReference type="Google" id="ProtNLM"/>
    </source>
</evidence>
<name>A0A6A6ITH8_9PLEO</name>
<dbReference type="GeneID" id="54588628"/>
<gene>
    <name evidence="6" type="ORF">BU26DRAFT_601870</name>
</gene>
<keyword evidence="2" id="KW-0645">Protease</keyword>
<feature type="region of interest" description="Disordered" evidence="5">
    <location>
        <begin position="87"/>
        <end position="106"/>
    </location>
</feature>
<dbReference type="PANTHER" id="PTHR23402">
    <property type="entry name" value="PROTEASE FAMILY C15 PYROGLUTAMYL-PEPTIDASE I-RELATED"/>
    <property type="match status" value="1"/>
</dbReference>
<dbReference type="EMBL" id="ML987191">
    <property type="protein sequence ID" value="KAF2253825.1"/>
    <property type="molecule type" value="Genomic_DNA"/>
</dbReference>
<dbReference type="PANTHER" id="PTHR23402:SF1">
    <property type="entry name" value="PYROGLUTAMYL-PEPTIDASE I"/>
    <property type="match status" value="1"/>
</dbReference>
<protein>
    <recommendedName>
        <fullName evidence="8">Peptidase C15, pyroglutamyl peptidase I-like protein</fullName>
    </recommendedName>
</protein>
<evidence type="ECO:0000256" key="4">
    <source>
        <dbReference type="ARBA" id="ARBA00022807"/>
    </source>
</evidence>
<dbReference type="GO" id="GO:0006508">
    <property type="term" value="P:proteolysis"/>
    <property type="evidence" value="ECO:0007669"/>
    <property type="project" value="UniProtKB-KW"/>
</dbReference>
<accession>A0A6A6ITH8</accession>
<dbReference type="SUPFAM" id="SSF53182">
    <property type="entry name" value="Pyrrolidone carboxyl peptidase (pyroglutamate aminopeptidase)"/>
    <property type="match status" value="1"/>
</dbReference>
<evidence type="ECO:0000256" key="1">
    <source>
        <dbReference type="ARBA" id="ARBA00006641"/>
    </source>
</evidence>
<keyword evidence="4" id="KW-0788">Thiol protease</keyword>
<dbReference type="Proteomes" id="UP000800094">
    <property type="component" value="Unassembled WGS sequence"/>
</dbReference>
<keyword evidence="7" id="KW-1185">Reference proteome</keyword>
<dbReference type="OrthoDB" id="407146at2759"/>
<dbReference type="InterPro" id="IPR036440">
    <property type="entry name" value="Peptidase_C15-like_sf"/>
</dbReference>
<evidence type="ECO:0000256" key="3">
    <source>
        <dbReference type="ARBA" id="ARBA00022801"/>
    </source>
</evidence>
<dbReference type="AlphaFoldDB" id="A0A6A6ITH8"/>